<evidence type="ECO:0000256" key="3">
    <source>
        <dbReference type="ARBA" id="ARBA00022448"/>
    </source>
</evidence>
<reference evidence="19" key="1">
    <citation type="submission" date="2022-01" db="EMBL/GenBank/DDBJ databases">
        <title>Whole genome-based taxonomy of the Shewanellaceae.</title>
        <authorList>
            <person name="Martin-Rodriguez A.J."/>
        </authorList>
    </citation>
    <scope>NUCLEOTIDE SEQUENCE</scope>
    <source>
        <strain evidence="19">DSM 16422</strain>
    </source>
</reference>
<evidence type="ECO:0000259" key="16">
    <source>
        <dbReference type="Pfam" id="PF02563"/>
    </source>
</evidence>
<dbReference type="InterPro" id="IPR019554">
    <property type="entry name" value="Soluble_ligand-bd"/>
</dbReference>
<dbReference type="Pfam" id="PF22461">
    <property type="entry name" value="SLBB_2"/>
    <property type="match status" value="1"/>
</dbReference>
<dbReference type="GO" id="GO:0046930">
    <property type="term" value="C:pore complex"/>
    <property type="evidence" value="ECO:0007669"/>
    <property type="project" value="UniProtKB-KW"/>
</dbReference>
<evidence type="ECO:0000256" key="10">
    <source>
        <dbReference type="ARBA" id="ARBA00023114"/>
    </source>
</evidence>
<keyword evidence="12" id="KW-0564">Palmitate</keyword>
<dbReference type="Proteomes" id="UP001139333">
    <property type="component" value="Unassembled WGS sequence"/>
</dbReference>
<evidence type="ECO:0000256" key="12">
    <source>
        <dbReference type="ARBA" id="ARBA00023139"/>
    </source>
</evidence>
<feature type="signal peptide" evidence="15">
    <location>
        <begin position="1"/>
        <end position="42"/>
    </location>
</feature>
<keyword evidence="7 15" id="KW-0732">Signal</keyword>
<dbReference type="GO" id="GO:0006811">
    <property type="term" value="P:monoatomic ion transport"/>
    <property type="evidence" value="ECO:0007669"/>
    <property type="project" value="UniProtKB-KW"/>
</dbReference>
<keyword evidence="3" id="KW-0813">Transport</keyword>
<evidence type="ECO:0000256" key="7">
    <source>
        <dbReference type="ARBA" id="ARBA00022729"/>
    </source>
</evidence>
<evidence type="ECO:0000259" key="18">
    <source>
        <dbReference type="Pfam" id="PF22461"/>
    </source>
</evidence>
<feature type="domain" description="Soluble ligand binding" evidence="17">
    <location>
        <begin position="474"/>
        <end position="512"/>
    </location>
</feature>
<evidence type="ECO:0000256" key="8">
    <source>
        <dbReference type="ARBA" id="ARBA00023047"/>
    </source>
</evidence>
<evidence type="ECO:0000256" key="6">
    <source>
        <dbReference type="ARBA" id="ARBA00022692"/>
    </source>
</evidence>
<keyword evidence="13" id="KW-0998">Cell outer membrane</keyword>
<dbReference type="PANTHER" id="PTHR33619:SF3">
    <property type="entry name" value="POLYSACCHARIDE EXPORT PROTEIN GFCE-RELATED"/>
    <property type="match status" value="1"/>
</dbReference>
<evidence type="ECO:0000256" key="15">
    <source>
        <dbReference type="SAM" id="SignalP"/>
    </source>
</evidence>
<feature type="chain" id="PRO_5040818774" evidence="15">
    <location>
        <begin position="43"/>
        <end position="575"/>
    </location>
</feature>
<keyword evidence="5" id="KW-0762">Sugar transport</keyword>
<evidence type="ECO:0000256" key="4">
    <source>
        <dbReference type="ARBA" id="ARBA00022452"/>
    </source>
</evidence>
<feature type="domain" description="SLBB" evidence="18">
    <location>
        <begin position="165"/>
        <end position="242"/>
    </location>
</feature>
<dbReference type="Gene3D" id="3.10.560.10">
    <property type="entry name" value="Outer membrane lipoprotein wza domain like"/>
    <property type="match status" value="2"/>
</dbReference>
<comment type="subcellular location">
    <subcellularLocation>
        <location evidence="1">Cell outer membrane</location>
        <topology evidence="1">Multi-pass membrane protein</topology>
    </subcellularLocation>
</comment>
<name>A0A9X2CL76_9GAMM</name>
<keyword evidence="14" id="KW-0449">Lipoprotein</keyword>
<dbReference type="Pfam" id="PF10531">
    <property type="entry name" value="SLBB"/>
    <property type="match status" value="1"/>
</dbReference>
<feature type="domain" description="Polysaccharide export protein N-terminal" evidence="16">
    <location>
        <begin position="84"/>
        <end position="158"/>
    </location>
</feature>
<keyword evidence="9" id="KW-0406">Ion transport</keyword>
<protein>
    <submittedName>
        <fullName evidence="19">Polysaccharide export protein</fullName>
    </submittedName>
</protein>
<accession>A0A9X2CL76</accession>
<dbReference type="AlphaFoldDB" id="A0A9X2CL76"/>
<evidence type="ECO:0000256" key="5">
    <source>
        <dbReference type="ARBA" id="ARBA00022597"/>
    </source>
</evidence>
<keyword evidence="6" id="KW-0812">Transmembrane</keyword>
<dbReference type="GO" id="GO:0009279">
    <property type="term" value="C:cell outer membrane"/>
    <property type="evidence" value="ECO:0007669"/>
    <property type="project" value="UniProtKB-SubCell"/>
</dbReference>
<keyword evidence="8" id="KW-0625">Polysaccharide transport</keyword>
<dbReference type="EMBL" id="JAKIKP010000003">
    <property type="protein sequence ID" value="MCL1142325.1"/>
    <property type="molecule type" value="Genomic_DNA"/>
</dbReference>
<evidence type="ECO:0000313" key="20">
    <source>
        <dbReference type="Proteomes" id="UP001139333"/>
    </source>
</evidence>
<evidence type="ECO:0000256" key="2">
    <source>
        <dbReference type="ARBA" id="ARBA00009450"/>
    </source>
</evidence>
<evidence type="ECO:0000256" key="9">
    <source>
        <dbReference type="ARBA" id="ARBA00023065"/>
    </source>
</evidence>
<keyword evidence="4" id="KW-1134">Transmembrane beta strand</keyword>
<dbReference type="GO" id="GO:0015288">
    <property type="term" value="F:porin activity"/>
    <property type="evidence" value="ECO:0007669"/>
    <property type="project" value="UniProtKB-KW"/>
</dbReference>
<evidence type="ECO:0000259" key="17">
    <source>
        <dbReference type="Pfam" id="PF10531"/>
    </source>
</evidence>
<dbReference type="GO" id="GO:0015159">
    <property type="term" value="F:polysaccharide transmembrane transporter activity"/>
    <property type="evidence" value="ECO:0007669"/>
    <property type="project" value="InterPro"/>
</dbReference>
<evidence type="ECO:0000256" key="1">
    <source>
        <dbReference type="ARBA" id="ARBA00004571"/>
    </source>
</evidence>
<comment type="similarity">
    <text evidence="2">Belongs to the BexD/CtrA/VexA family.</text>
</comment>
<keyword evidence="10" id="KW-0626">Porin</keyword>
<gene>
    <name evidence="19" type="ORF">L2672_06405</name>
</gene>
<proteinExistence type="inferred from homology"/>
<dbReference type="InterPro" id="IPR003715">
    <property type="entry name" value="Poly_export_N"/>
</dbReference>
<evidence type="ECO:0000256" key="14">
    <source>
        <dbReference type="ARBA" id="ARBA00023288"/>
    </source>
</evidence>
<evidence type="ECO:0000313" key="19">
    <source>
        <dbReference type="EMBL" id="MCL1142325.1"/>
    </source>
</evidence>
<comment type="caution">
    <text evidence="19">The sequence shown here is derived from an EMBL/GenBank/DDBJ whole genome shotgun (WGS) entry which is preliminary data.</text>
</comment>
<keyword evidence="20" id="KW-1185">Reference proteome</keyword>
<evidence type="ECO:0000256" key="11">
    <source>
        <dbReference type="ARBA" id="ARBA00023136"/>
    </source>
</evidence>
<dbReference type="PANTHER" id="PTHR33619">
    <property type="entry name" value="POLYSACCHARIDE EXPORT PROTEIN GFCE-RELATED"/>
    <property type="match status" value="1"/>
</dbReference>
<keyword evidence="11" id="KW-0472">Membrane</keyword>
<dbReference type="InterPro" id="IPR049712">
    <property type="entry name" value="Poly_export"/>
</dbReference>
<evidence type="ECO:0000256" key="13">
    <source>
        <dbReference type="ARBA" id="ARBA00023237"/>
    </source>
</evidence>
<dbReference type="InterPro" id="IPR054765">
    <property type="entry name" value="SLBB_dom"/>
</dbReference>
<dbReference type="Pfam" id="PF02563">
    <property type="entry name" value="Poly_export"/>
    <property type="match status" value="1"/>
</dbReference>
<organism evidence="19 20">
    <name type="scientific">Shewanella gaetbuli</name>
    <dbReference type="NCBI Taxonomy" id="220752"/>
    <lineage>
        <taxon>Bacteria</taxon>
        <taxon>Pseudomonadati</taxon>
        <taxon>Pseudomonadota</taxon>
        <taxon>Gammaproteobacteria</taxon>
        <taxon>Alteromonadales</taxon>
        <taxon>Shewanellaceae</taxon>
        <taxon>Shewanella</taxon>
    </lineage>
</organism>
<dbReference type="RefSeq" id="WP_248995001.1">
    <property type="nucleotide sequence ID" value="NZ_JAKIKP010000003.1"/>
</dbReference>
<sequence>MIQIIKMSKKYIKIASRSLMALFSKATCLVMLTVLNVNFAQASMSMQADVDDQQQQSIIDTSQSQRYGDWLFKGGFTGQSFSAINPKYRISQGDNLLVQLWGGIDYQAEVPVDAQGNIFLPKVGPVRVLGVKNADLNEVILKSIKRVYKSNVEVYVSLASSQKVKIFLSGMVVKPGLYEGQSADSVLRFIDQAGGIREDLGSYRNIQVKRDNELKYQLDLYQFLQSGNMPAIQLQDGDVIFVGAKQAEVKLEGELGFSGKYELTKLANSSGKFESLDSVLNAVVADKDATHITVIAPNLTADTDHKSVRKVAATQYPISQAATIPLSAGSIVKVTSQLRATSISVEVLGEHNSAKEIVVPWGSSMADLLENMEFSRLSNTDAIQLFRDSVAKRQAEMLQASLTTLEQSVLNARSETTESAQLRKAEAEVILQWVAKARKQKPRGQVLLSDGYDASKIILQQGDKVVVPAKRNLVIVHGEVMFPTAITYQDNMTVKDFINKSGGATRKLSNMNILIMKPNGSFVDVNDELKDKTIIEPGDEIFVLAKPDFKGFQVVKDITQLIYQLAMSTAVVLSI</sequence>